<feature type="compositionally biased region" description="Polar residues" evidence="1">
    <location>
        <begin position="14"/>
        <end position="30"/>
    </location>
</feature>
<feature type="compositionally biased region" description="Low complexity" evidence="1">
    <location>
        <begin position="700"/>
        <end position="711"/>
    </location>
</feature>
<organism evidence="3 4">
    <name type="scientific">Zalerion maritima</name>
    <dbReference type="NCBI Taxonomy" id="339359"/>
    <lineage>
        <taxon>Eukaryota</taxon>
        <taxon>Fungi</taxon>
        <taxon>Dikarya</taxon>
        <taxon>Ascomycota</taxon>
        <taxon>Pezizomycotina</taxon>
        <taxon>Sordariomycetes</taxon>
        <taxon>Lulworthiomycetidae</taxon>
        <taxon>Lulworthiales</taxon>
        <taxon>Lulworthiaceae</taxon>
        <taxon>Zalerion</taxon>
    </lineage>
</organism>
<feature type="compositionally biased region" description="Polar residues" evidence="1">
    <location>
        <begin position="349"/>
        <end position="358"/>
    </location>
</feature>
<feature type="region of interest" description="Disordered" evidence="1">
    <location>
        <begin position="604"/>
        <end position="809"/>
    </location>
</feature>
<feature type="region of interest" description="Disordered" evidence="1">
    <location>
        <begin position="831"/>
        <end position="859"/>
    </location>
</feature>
<dbReference type="PANTHER" id="PTHR21634:SF9">
    <property type="entry name" value="RE13835P"/>
    <property type="match status" value="1"/>
</dbReference>
<feature type="domain" description="Folliculin-interacting protein N-terminal" evidence="2">
    <location>
        <begin position="86"/>
        <end position="216"/>
    </location>
</feature>
<feature type="region of interest" description="Disordered" evidence="1">
    <location>
        <begin position="340"/>
        <end position="367"/>
    </location>
</feature>
<evidence type="ECO:0000259" key="2">
    <source>
        <dbReference type="Pfam" id="PF14636"/>
    </source>
</evidence>
<sequence>MLGKLFSRAPAALSGNTNNSQPQSSRNPESVQEDLHTRNLLFPDAQALYQHRHDQVFPLASTPALPSSSTSNAFDYEGDIELEERDVRVLIMQGATPSSQTPYLLYDSHAPAITAERQPTSDPRRNPASPRKSSLSHSRPVIIQQDMPTSRQGPFERRASVHSRYGGHGESESQKTLREYREEIGTFSSCIFANSEIMAYRGTSTKVHVIPTEARPNEFSTSYFGDGRGSIGRSSARSSKLAQSFTSDVLSPTNTSFSTSTTRLVERRKVLVTRLFPVHIAADETPASSARGQEAEDGSGFPFPKAEDEQQQPPIKIKPKMKKTPMYAIALVIQLPRSVPTPTPRSGLRVSSSYTEQDSFPSSFSSTRRSGWTMVGTGLGHESFESSYSTEMEDQLDAITQHWDIIMRTLTRLQSVVATVLSPMLKQYDIPAPEPVINPALHQTQSARHPALDARQVKPKINIKYIVLPSDCLKGNKRIVSEVEGAKARIVSGLRATRVVAGQGRWGIWREEARTIAKTLGGRDQHFFFYLLMTGFLSTHTDWLQALSPLSYRKRYLQQQRAKGEEDMSLPARTIVVAQDKIAARRLVFLLSAFLPANPMVSPLRAHRPSTSASVSQSPPSGVVTIVREESLRRKITGNRRAGPRQHSRNVSIQSQTSRPQGVPAPLAHLAFEGHHERKSSDLSLMRQPSGTAGDRKSSTATTATVTPETTIPHFSTAHRRPDSRPSLRPGSSESVATDDLKRSLTRADSIGQASMGPNDSKTHNTTKWGSVISGLWSPRRRDSASSSLHTPTSTNNPMSPVKGRHQGYRGNRLADMVQEAERMEARDVFPDESPRTPRHFGLPPRIGSDQESRPGAFESPVRTSINAVDGVIDVDVPFPDYLTAFETAVSSPSSSGYLSTPGFNTGLEAFEHSCRTGTDGDMPFNIGGWLQEFHPDFTLQSIPPQPDLMNQVKAALRAEPTPSTLQTAEPEHPMGDRWVEVSTALVADVTTFSIVKIRYKRLVRPKPIEATQDPHHTSLVTPSVAPYEVQLEEEFIEEPIFNIESTLTDAVEKVISQSAPTTSNSSTEVSTTASGSKGSSGNASNSSSRSTSKLRDRRGSLAPSVQEVDIPESALPLSLAPKLPPAPTEVPRSKCRTVVLSSLEDLVLDVIDQRKREGQQEDHRTVPVSHERESVLRETVRGWLDTTDLGDQA</sequence>
<feature type="region of interest" description="Disordered" evidence="1">
    <location>
        <begin position="1058"/>
        <end position="1108"/>
    </location>
</feature>
<dbReference type="AlphaFoldDB" id="A0AAD5WNU9"/>
<dbReference type="Pfam" id="PF14636">
    <property type="entry name" value="FNIP_N"/>
    <property type="match status" value="1"/>
</dbReference>
<dbReference type="PANTHER" id="PTHR21634">
    <property type="entry name" value="RE13835P"/>
    <property type="match status" value="1"/>
</dbReference>
<protein>
    <recommendedName>
        <fullName evidence="2">Folliculin-interacting protein N-terminal domain-containing protein</fullName>
    </recommendedName>
</protein>
<dbReference type="GO" id="GO:0051087">
    <property type="term" value="F:protein-folding chaperone binding"/>
    <property type="evidence" value="ECO:0007669"/>
    <property type="project" value="TreeGrafter"/>
</dbReference>
<feature type="region of interest" description="Disordered" evidence="1">
    <location>
        <begin position="1"/>
        <end position="34"/>
    </location>
</feature>
<feature type="compositionally biased region" description="Basic and acidic residues" evidence="1">
    <location>
        <begin position="672"/>
        <end position="681"/>
    </location>
</feature>
<dbReference type="GO" id="GO:0042030">
    <property type="term" value="F:ATPase inhibitor activity"/>
    <property type="evidence" value="ECO:0007669"/>
    <property type="project" value="TreeGrafter"/>
</dbReference>
<evidence type="ECO:0000313" key="4">
    <source>
        <dbReference type="Proteomes" id="UP001201980"/>
    </source>
</evidence>
<reference evidence="3" key="1">
    <citation type="submission" date="2022-07" db="EMBL/GenBank/DDBJ databases">
        <title>Draft genome sequence of Zalerion maritima ATCC 34329, a (micro)plastics degrading marine fungus.</title>
        <authorList>
            <person name="Paco A."/>
            <person name="Goncalves M.F.M."/>
            <person name="Rocha-Santos T.A.P."/>
            <person name="Alves A."/>
        </authorList>
    </citation>
    <scope>NUCLEOTIDE SEQUENCE</scope>
    <source>
        <strain evidence="3">ATCC 34329</strain>
    </source>
</reference>
<name>A0AAD5WNU9_9PEZI</name>
<evidence type="ECO:0000313" key="3">
    <source>
        <dbReference type="EMBL" id="KAJ2896279.1"/>
    </source>
</evidence>
<feature type="compositionally biased region" description="Polar residues" evidence="1">
    <location>
        <begin position="785"/>
        <end position="799"/>
    </location>
</feature>
<feature type="region of interest" description="Disordered" evidence="1">
    <location>
        <begin position="283"/>
        <end position="316"/>
    </location>
</feature>
<feature type="compositionally biased region" description="Low complexity" evidence="1">
    <location>
        <begin position="1062"/>
        <end position="1092"/>
    </location>
</feature>
<dbReference type="Proteomes" id="UP001201980">
    <property type="component" value="Unassembled WGS sequence"/>
</dbReference>
<keyword evidence="4" id="KW-1185">Reference proteome</keyword>
<comment type="caution">
    <text evidence="3">The sequence shown here is derived from an EMBL/GenBank/DDBJ whole genome shotgun (WGS) entry which is preliminary data.</text>
</comment>
<evidence type="ECO:0000256" key="1">
    <source>
        <dbReference type="SAM" id="MobiDB-lite"/>
    </source>
</evidence>
<feature type="region of interest" description="Disordered" evidence="1">
    <location>
        <begin position="114"/>
        <end position="175"/>
    </location>
</feature>
<feature type="compositionally biased region" description="Basic residues" evidence="1">
    <location>
        <begin position="634"/>
        <end position="648"/>
    </location>
</feature>
<feature type="compositionally biased region" description="Polar residues" evidence="1">
    <location>
        <begin position="649"/>
        <end position="660"/>
    </location>
</feature>
<dbReference type="EMBL" id="JAKWBI020000342">
    <property type="protein sequence ID" value="KAJ2896279.1"/>
    <property type="molecule type" value="Genomic_DNA"/>
</dbReference>
<feature type="compositionally biased region" description="Low complexity" evidence="1">
    <location>
        <begin position="609"/>
        <end position="624"/>
    </location>
</feature>
<dbReference type="GO" id="GO:0005737">
    <property type="term" value="C:cytoplasm"/>
    <property type="evidence" value="ECO:0007669"/>
    <property type="project" value="TreeGrafter"/>
</dbReference>
<dbReference type="InterPro" id="IPR028084">
    <property type="entry name" value="FNIP_N_dom"/>
</dbReference>
<proteinExistence type="predicted"/>
<gene>
    <name evidence="3" type="ORF">MKZ38_005709</name>
</gene>
<accession>A0AAD5WNU9</accession>
<feature type="compositionally biased region" description="Polar residues" evidence="1">
    <location>
        <begin position="752"/>
        <end position="769"/>
    </location>
</feature>